<organism evidence="1 2">
    <name type="scientific">Roseovarius tolerans</name>
    <dbReference type="NCBI Taxonomy" id="74031"/>
    <lineage>
        <taxon>Bacteria</taxon>
        <taxon>Pseudomonadati</taxon>
        <taxon>Pseudomonadota</taxon>
        <taxon>Alphaproteobacteria</taxon>
        <taxon>Rhodobacterales</taxon>
        <taxon>Roseobacteraceae</taxon>
        <taxon>Roseovarius</taxon>
    </lineage>
</organism>
<dbReference type="OrthoDB" id="8478628at2"/>
<dbReference type="Proteomes" id="UP000037046">
    <property type="component" value="Unassembled WGS sequence"/>
</dbReference>
<dbReference type="RefSeq" id="WP_050661601.1">
    <property type="nucleotide sequence ID" value="NZ_CP118494.1"/>
</dbReference>
<protein>
    <submittedName>
        <fullName evidence="1">PAS domain protein</fullName>
    </submittedName>
</protein>
<keyword evidence="2" id="KW-1185">Reference proteome</keyword>
<dbReference type="EMBL" id="LGVV01000005">
    <property type="protein sequence ID" value="KNX42812.1"/>
    <property type="molecule type" value="Genomic_DNA"/>
</dbReference>
<sequence length="211" mass="23218">MRDDARPMETAGQEPRVEAHLRALHAYWNEARRGQDVPRRADIDPRRIEPLLSNAFIAERIAPGVTRLRVAGMHLSEIMGMEVRGMPLSCLIAPPARDAFALHLVDLFEGPTTLRMELRSPGTLGRPEMHATLVMLPLRSDLGDVSRTLGCLVTRGASGRAPRRFEIMSCRATSVAGIEEAGDFQVLPGGLCGTDRGRSKNRGRAYLQLVT</sequence>
<dbReference type="Pfam" id="PF07310">
    <property type="entry name" value="PAS_5"/>
    <property type="match status" value="1"/>
</dbReference>
<comment type="caution">
    <text evidence="1">The sequence shown here is derived from an EMBL/GenBank/DDBJ whole genome shotgun (WGS) entry which is preliminary data.</text>
</comment>
<reference evidence="2" key="1">
    <citation type="submission" date="2015-07" db="EMBL/GenBank/DDBJ databases">
        <title>Draft Genome Sequence of Roseovarius tolerans EL-164, a producer of N-Acylated Alanine Methyl Esters (NAMEs).</title>
        <authorList>
            <person name="Voget S."/>
            <person name="Bruns H."/>
            <person name="Wagner-Doebler I."/>
            <person name="Schulz S."/>
            <person name="Daniel R."/>
        </authorList>
    </citation>
    <scope>NUCLEOTIDE SEQUENCE [LARGE SCALE GENOMIC DNA]</scope>
    <source>
        <strain evidence="2">EL-164</strain>
    </source>
</reference>
<name>A0A0L6CYD8_9RHOB</name>
<dbReference type="STRING" id="74031.SAMN04488077_102242"/>
<proteinExistence type="predicted"/>
<dbReference type="AlphaFoldDB" id="A0A0L6CYD8"/>
<evidence type="ECO:0000313" key="1">
    <source>
        <dbReference type="EMBL" id="KNX42812.1"/>
    </source>
</evidence>
<evidence type="ECO:0000313" key="2">
    <source>
        <dbReference type="Proteomes" id="UP000037046"/>
    </source>
</evidence>
<accession>A0A0L6CYD8</accession>
<dbReference type="InterPro" id="IPR009922">
    <property type="entry name" value="DUF1457"/>
</dbReference>
<dbReference type="PATRIC" id="fig|74031.6.peg.681"/>
<gene>
    <name evidence="1" type="ORF">ROTO_06620</name>
</gene>